<proteinExistence type="predicted"/>
<sequence>MATYTSYTDGTYGSPQRKMYLDSKKIEYVLSKSVNFANQNLDAGDADVLRVLSIPANTYIKEVWLEVQTAAAANATVDVGDGTDVDFFGNGMFLDATGYLAPSLVGGSTWDAATIADGNEEVQEFTVDGAALGDHVIMSSSVDVADLSLVGQVTAADTVTAQLGNWSGGNLDLASATFGIVVVKSQAHMTGGKLYTSADTIDLKATTDGADVNITTGVVEVKAICRDMKRLG</sequence>
<name>A0A6H1ZTB6_9ZZZZ</name>
<evidence type="ECO:0000313" key="1">
    <source>
        <dbReference type="EMBL" id="QJA50651.1"/>
    </source>
</evidence>
<dbReference type="EMBL" id="MT142432">
    <property type="protein sequence ID" value="QJA80707.1"/>
    <property type="molecule type" value="Genomic_DNA"/>
</dbReference>
<evidence type="ECO:0000313" key="2">
    <source>
        <dbReference type="EMBL" id="QJA80707.1"/>
    </source>
</evidence>
<dbReference type="EMBL" id="MT144209">
    <property type="protein sequence ID" value="QJA50651.1"/>
    <property type="molecule type" value="Genomic_DNA"/>
</dbReference>
<gene>
    <name evidence="2" type="ORF">MM415A00670_0016</name>
    <name evidence="1" type="ORF">TM448A01852_0004</name>
    <name evidence="3" type="ORF">TM448B01184_0011</name>
</gene>
<accession>A0A6H1ZTB6</accession>
<organism evidence="1">
    <name type="scientific">viral metagenome</name>
    <dbReference type="NCBI Taxonomy" id="1070528"/>
    <lineage>
        <taxon>unclassified sequences</taxon>
        <taxon>metagenomes</taxon>
        <taxon>organismal metagenomes</taxon>
    </lineage>
</organism>
<evidence type="ECO:0000313" key="3">
    <source>
        <dbReference type="EMBL" id="QJH98089.1"/>
    </source>
</evidence>
<dbReference type="AlphaFoldDB" id="A0A6H1ZTB6"/>
<dbReference type="EMBL" id="MT144715">
    <property type="protein sequence ID" value="QJH98089.1"/>
    <property type="molecule type" value="Genomic_DNA"/>
</dbReference>
<reference evidence="1" key="1">
    <citation type="submission" date="2020-03" db="EMBL/GenBank/DDBJ databases">
        <title>The deep terrestrial virosphere.</title>
        <authorList>
            <person name="Holmfeldt K."/>
            <person name="Nilsson E."/>
            <person name="Simone D."/>
            <person name="Lopez-Fernandez M."/>
            <person name="Wu X."/>
            <person name="de Brujin I."/>
            <person name="Lundin D."/>
            <person name="Andersson A."/>
            <person name="Bertilsson S."/>
            <person name="Dopson M."/>
        </authorList>
    </citation>
    <scope>NUCLEOTIDE SEQUENCE</scope>
    <source>
        <strain evidence="2">MM415A00670</strain>
        <strain evidence="1">TM448A01852</strain>
        <strain evidence="3">TM448B01184</strain>
    </source>
</reference>
<protein>
    <submittedName>
        <fullName evidence="1">Putative structural protein</fullName>
    </submittedName>
</protein>